<proteinExistence type="predicted"/>
<organism evidence="1">
    <name type="scientific">marine sediment metagenome</name>
    <dbReference type="NCBI Taxonomy" id="412755"/>
    <lineage>
        <taxon>unclassified sequences</taxon>
        <taxon>metagenomes</taxon>
        <taxon>ecological metagenomes</taxon>
    </lineage>
</organism>
<protein>
    <submittedName>
        <fullName evidence="1">Uncharacterized protein</fullName>
    </submittedName>
</protein>
<name>X0ZET6_9ZZZZ</name>
<reference evidence="1" key="1">
    <citation type="journal article" date="2014" name="Front. Microbiol.">
        <title>High frequency of phylogenetically diverse reductive dehalogenase-homologous genes in deep subseafloor sedimentary metagenomes.</title>
        <authorList>
            <person name="Kawai M."/>
            <person name="Futagami T."/>
            <person name="Toyoda A."/>
            <person name="Takaki Y."/>
            <person name="Nishi S."/>
            <person name="Hori S."/>
            <person name="Arai W."/>
            <person name="Tsubouchi T."/>
            <person name="Morono Y."/>
            <person name="Uchiyama I."/>
            <person name="Ito T."/>
            <person name="Fujiyama A."/>
            <person name="Inagaki F."/>
            <person name="Takami H."/>
        </authorList>
    </citation>
    <scope>NUCLEOTIDE SEQUENCE</scope>
    <source>
        <strain evidence="1">Expedition CK06-06</strain>
    </source>
</reference>
<evidence type="ECO:0000313" key="1">
    <source>
        <dbReference type="EMBL" id="GAG67804.1"/>
    </source>
</evidence>
<dbReference type="AlphaFoldDB" id="X0ZET6"/>
<comment type="caution">
    <text evidence="1">The sequence shown here is derived from an EMBL/GenBank/DDBJ whole genome shotgun (WGS) entry which is preliminary data.</text>
</comment>
<dbReference type="EMBL" id="BART01002782">
    <property type="protein sequence ID" value="GAG67804.1"/>
    <property type="molecule type" value="Genomic_DNA"/>
</dbReference>
<accession>X0ZET6</accession>
<sequence length="51" mass="6248">MSKKYLGDKYVKAYQFFRDKEEEKIRANTQRIAELERMIEWLCAYIVEGKK</sequence>
<gene>
    <name evidence="1" type="ORF">S01H4_08199</name>
</gene>